<name>A0ABV5BLW7_9LEPT</name>
<feature type="region of interest" description="Disordered" evidence="1">
    <location>
        <begin position="1"/>
        <end position="21"/>
    </location>
</feature>
<evidence type="ECO:0000256" key="1">
    <source>
        <dbReference type="SAM" id="MobiDB-lite"/>
    </source>
</evidence>
<keyword evidence="3" id="KW-1185">Reference proteome</keyword>
<reference evidence="2 3" key="1">
    <citation type="submission" date="2024-09" db="EMBL/GenBank/DDBJ databases">
        <title>Taxonomic and Genotyping Characterization of Leptospira Strains isolated from Multiple Sources in Colombia highlights the importance of intermediate species.</title>
        <authorList>
            <person name="Torres Higuera L."/>
            <person name="Rojas Tapias D."/>
            <person name="Jimenez Velasquez S."/>
            <person name="Renjifo Ibanez C."/>
        </authorList>
    </citation>
    <scope>NUCLEOTIDE SEQUENCE [LARGE SCALE GENOMIC DNA]</scope>
    <source>
        <strain evidence="2 3">Lep080</strain>
    </source>
</reference>
<proteinExistence type="predicted"/>
<sequence>MTTFYSGKEGNGFETPDPKAPVVSHFHKDQKIKIIESFTDPRRNLFGWILVQDEFGKESWIRRESIGGRLQSNEGIGEIYSPGRVFDDGSSESAHPGENLGLTLEFFLQKGEIYSFGHWEKKKYRQFSVGSKEKLKYFSESRNAVLDIAKARRLGEKDDGNLGCWFGYKYRAKSEIPPEEIRLKDIVYKGDIQPKLITGELQFSIKDELLIDRILKIAEELRPYSKIEEIRRNDDLRPWKCESDHCHTAIWKLPNKTYLFVTLENRTGPGVQSLFLIVSIEKGIEKVVFYHFDQGSETKALFFSRLTDIDGDGVPELWLSDENSQGESFIMKFFLFEKDLLLPLGKRYWTGC</sequence>
<comment type="caution">
    <text evidence="2">The sequence shown here is derived from an EMBL/GenBank/DDBJ whole genome shotgun (WGS) entry which is preliminary data.</text>
</comment>
<dbReference type="RefSeq" id="WP_375516824.1">
    <property type="nucleotide sequence ID" value="NZ_JBHILI010000002.1"/>
</dbReference>
<evidence type="ECO:0008006" key="4">
    <source>
        <dbReference type="Google" id="ProtNLM"/>
    </source>
</evidence>
<dbReference type="Proteomes" id="UP001580391">
    <property type="component" value="Unassembled WGS sequence"/>
</dbReference>
<organism evidence="2 3">
    <name type="scientific">Leptospira wolffii</name>
    <dbReference type="NCBI Taxonomy" id="409998"/>
    <lineage>
        <taxon>Bacteria</taxon>
        <taxon>Pseudomonadati</taxon>
        <taxon>Spirochaetota</taxon>
        <taxon>Spirochaetia</taxon>
        <taxon>Leptospirales</taxon>
        <taxon>Leptospiraceae</taxon>
        <taxon>Leptospira</taxon>
    </lineage>
</organism>
<evidence type="ECO:0000313" key="3">
    <source>
        <dbReference type="Proteomes" id="UP001580391"/>
    </source>
</evidence>
<protein>
    <recommendedName>
        <fullName evidence="4">DUF3616 domain-containing protein</fullName>
    </recommendedName>
</protein>
<evidence type="ECO:0000313" key="2">
    <source>
        <dbReference type="EMBL" id="MFB5736165.1"/>
    </source>
</evidence>
<gene>
    <name evidence="2" type="ORF">ACE5IX_06590</name>
</gene>
<accession>A0ABV5BLW7</accession>
<dbReference type="EMBL" id="JBHILJ010000002">
    <property type="protein sequence ID" value="MFB5736165.1"/>
    <property type="molecule type" value="Genomic_DNA"/>
</dbReference>